<protein>
    <submittedName>
        <fullName evidence="1">Uncharacterized protein</fullName>
    </submittedName>
</protein>
<dbReference type="AlphaFoldDB" id="A0A655AFS3"/>
<accession>A0A655AFS3</accession>
<proteinExistence type="predicted"/>
<gene>
    <name evidence="1" type="ORF">ERS027661_03994</name>
</gene>
<organism evidence="1 2">
    <name type="scientific">Mycobacterium tuberculosis</name>
    <dbReference type="NCBI Taxonomy" id="1773"/>
    <lineage>
        <taxon>Bacteria</taxon>
        <taxon>Bacillati</taxon>
        <taxon>Actinomycetota</taxon>
        <taxon>Actinomycetes</taxon>
        <taxon>Mycobacteriales</taxon>
        <taxon>Mycobacteriaceae</taxon>
        <taxon>Mycobacterium</taxon>
        <taxon>Mycobacterium tuberculosis complex</taxon>
    </lineage>
</organism>
<dbReference type="EMBL" id="CNFU01001190">
    <property type="protein sequence ID" value="CKT14775.1"/>
    <property type="molecule type" value="Genomic_DNA"/>
</dbReference>
<name>A0A655AFS3_MYCTX</name>
<dbReference type="Proteomes" id="UP000049023">
    <property type="component" value="Unassembled WGS sequence"/>
</dbReference>
<evidence type="ECO:0000313" key="2">
    <source>
        <dbReference type="Proteomes" id="UP000049023"/>
    </source>
</evidence>
<evidence type="ECO:0000313" key="1">
    <source>
        <dbReference type="EMBL" id="CKT14775.1"/>
    </source>
</evidence>
<sequence>MSASSTSSVNCDGLRLSRNHTFFIKARPIALCLPG</sequence>
<reference evidence="1 2" key="1">
    <citation type="submission" date="2015-03" db="EMBL/GenBank/DDBJ databases">
        <authorList>
            <consortium name="Pathogen Informatics"/>
        </authorList>
    </citation>
    <scope>NUCLEOTIDE SEQUENCE [LARGE SCALE GENOMIC DNA]</scope>
    <source>
        <strain evidence="1 2">Bir 187</strain>
    </source>
</reference>